<evidence type="ECO:0000256" key="2">
    <source>
        <dbReference type="ARBA" id="ARBA00022729"/>
    </source>
</evidence>
<evidence type="ECO:0000256" key="6">
    <source>
        <dbReference type="PIRSR" id="PIRSR001488-1"/>
    </source>
</evidence>
<comment type="subcellular location">
    <subcellularLocation>
        <location evidence="5">Periplasm</location>
    </subcellularLocation>
</comment>
<feature type="disulfide bond" description="Redox-active" evidence="6">
    <location>
        <begin position="57"/>
        <end position="60"/>
    </location>
</feature>
<sequence>MNWLSRVLLLGVAAMLSVSGCEAASNAPYKEGVHYKIAKPAGKTDKPQVIEFFNHGCPHCYHAEVTVAAFHQQHQEIDFKRIAVYEFQPAWNNLSKAYYTAEVLGIANKAHPALFTLVHEKHQLLQNDQQIIDFLSQLGASPDSIKGTLNSFAVKTLLSTAQQKQREFRITSVPAFIVNDKYFTDVTMAGGIEELPKVLLFLTQK</sequence>
<dbReference type="InterPro" id="IPR050824">
    <property type="entry name" value="Thiol_disulfide_DsbA"/>
</dbReference>
<dbReference type="PANTHER" id="PTHR35891">
    <property type="entry name" value="THIOL:DISULFIDE INTERCHANGE PROTEIN DSBA"/>
    <property type="match status" value="1"/>
</dbReference>
<evidence type="ECO:0000313" key="9">
    <source>
        <dbReference type="EMBL" id="TDQ46293.1"/>
    </source>
</evidence>
<dbReference type="InterPro" id="IPR023205">
    <property type="entry name" value="DsbA/DsbL"/>
</dbReference>
<name>A0A4R6ULN3_9GAMM</name>
<evidence type="ECO:0000313" key="10">
    <source>
        <dbReference type="Proteomes" id="UP000295375"/>
    </source>
</evidence>
<reference evidence="9 10" key="1">
    <citation type="submission" date="2019-03" db="EMBL/GenBank/DDBJ databases">
        <title>Genomic Encyclopedia of Type Strains, Phase IV (KMG-IV): sequencing the most valuable type-strain genomes for metagenomic binning, comparative biology and taxonomic classification.</title>
        <authorList>
            <person name="Goeker M."/>
        </authorList>
    </citation>
    <scope>NUCLEOTIDE SEQUENCE [LARGE SCALE GENOMIC DNA]</scope>
    <source>
        <strain evidence="9 10">DSM 103792</strain>
    </source>
</reference>
<dbReference type="OrthoDB" id="9784896at2"/>
<dbReference type="Proteomes" id="UP000295375">
    <property type="component" value="Unassembled WGS sequence"/>
</dbReference>
<dbReference type="PIRSF" id="PIRSF001488">
    <property type="entry name" value="Tdi_protein"/>
    <property type="match status" value="1"/>
</dbReference>
<dbReference type="RefSeq" id="WP_133592016.1">
    <property type="nucleotide sequence ID" value="NZ_CP037953.1"/>
</dbReference>
<comment type="caution">
    <text evidence="9">The sequence shown here is derived from an EMBL/GenBank/DDBJ whole genome shotgun (WGS) entry which is preliminary data.</text>
</comment>
<dbReference type="AlphaFoldDB" id="A0A4R6ULN3"/>
<dbReference type="InterPro" id="IPR001853">
    <property type="entry name" value="DSBA-like_thioredoxin_dom"/>
</dbReference>
<dbReference type="Gene3D" id="3.40.30.10">
    <property type="entry name" value="Glutaredoxin"/>
    <property type="match status" value="1"/>
</dbReference>
<keyword evidence="2 7" id="KW-0732">Signal</keyword>
<dbReference type="Pfam" id="PF01323">
    <property type="entry name" value="DSBA"/>
    <property type="match status" value="1"/>
</dbReference>
<keyword evidence="3 5" id="KW-1015">Disulfide bond</keyword>
<gene>
    <name evidence="9" type="ORF">EV696_11478</name>
</gene>
<proteinExistence type="inferred from homology"/>
<dbReference type="GO" id="GO:0042597">
    <property type="term" value="C:periplasmic space"/>
    <property type="evidence" value="ECO:0007669"/>
    <property type="project" value="UniProtKB-SubCell"/>
</dbReference>
<accession>A0A4R6ULN3</accession>
<feature type="signal peptide" evidence="7">
    <location>
        <begin position="1"/>
        <end position="23"/>
    </location>
</feature>
<evidence type="ECO:0000256" key="5">
    <source>
        <dbReference type="PIRNR" id="PIRNR001488"/>
    </source>
</evidence>
<evidence type="ECO:0000256" key="3">
    <source>
        <dbReference type="ARBA" id="ARBA00023157"/>
    </source>
</evidence>
<dbReference type="PANTHER" id="PTHR35891:SF3">
    <property type="entry name" value="THIOL:DISULFIDE INTERCHANGE PROTEIN DSBL"/>
    <property type="match status" value="1"/>
</dbReference>
<dbReference type="InterPro" id="IPR036249">
    <property type="entry name" value="Thioredoxin-like_sf"/>
</dbReference>
<keyword evidence="5" id="KW-0574">Periplasm</keyword>
<keyword evidence="10" id="KW-1185">Reference proteome</keyword>
<evidence type="ECO:0000256" key="7">
    <source>
        <dbReference type="SAM" id="SignalP"/>
    </source>
</evidence>
<dbReference type="EMBL" id="SNYM01000014">
    <property type="protein sequence ID" value="TDQ46293.1"/>
    <property type="molecule type" value="Genomic_DNA"/>
</dbReference>
<keyword evidence="4" id="KW-0676">Redox-active center</keyword>
<dbReference type="GO" id="GO:0016491">
    <property type="term" value="F:oxidoreductase activity"/>
    <property type="evidence" value="ECO:0007669"/>
    <property type="project" value="InterPro"/>
</dbReference>
<feature type="domain" description="DSBA-like thioredoxin" evidence="8">
    <location>
        <begin position="48"/>
        <end position="185"/>
    </location>
</feature>
<evidence type="ECO:0000256" key="1">
    <source>
        <dbReference type="ARBA" id="ARBA00005791"/>
    </source>
</evidence>
<dbReference type="CDD" id="cd03019">
    <property type="entry name" value="DsbA_DsbA"/>
    <property type="match status" value="1"/>
</dbReference>
<organism evidence="9 10">
    <name type="scientific">Permianibacter aggregans</name>
    <dbReference type="NCBI Taxonomy" id="1510150"/>
    <lineage>
        <taxon>Bacteria</taxon>
        <taxon>Pseudomonadati</taxon>
        <taxon>Pseudomonadota</taxon>
        <taxon>Gammaproteobacteria</taxon>
        <taxon>Pseudomonadales</taxon>
        <taxon>Pseudomonadaceae</taxon>
        <taxon>Permianibacter</taxon>
    </lineage>
</organism>
<dbReference type="SUPFAM" id="SSF52833">
    <property type="entry name" value="Thioredoxin-like"/>
    <property type="match status" value="1"/>
</dbReference>
<dbReference type="PROSITE" id="PS51257">
    <property type="entry name" value="PROKAR_LIPOPROTEIN"/>
    <property type="match status" value="1"/>
</dbReference>
<evidence type="ECO:0000256" key="4">
    <source>
        <dbReference type="ARBA" id="ARBA00023284"/>
    </source>
</evidence>
<feature type="chain" id="PRO_5020553338" description="Thiol:disulfide interchange protein" evidence="7">
    <location>
        <begin position="24"/>
        <end position="205"/>
    </location>
</feature>
<evidence type="ECO:0000259" key="8">
    <source>
        <dbReference type="Pfam" id="PF01323"/>
    </source>
</evidence>
<protein>
    <recommendedName>
        <fullName evidence="5">Thiol:disulfide interchange protein</fullName>
    </recommendedName>
</protein>
<comment type="similarity">
    <text evidence="1">Belongs to the thioredoxin family. DsbA subfamily.</text>
</comment>